<gene>
    <name evidence="1" type="ORF">KHLLAP_LOCUS8994</name>
</gene>
<organism evidence="1 2">
    <name type="scientific">Anthostomella pinea</name>
    <dbReference type="NCBI Taxonomy" id="933095"/>
    <lineage>
        <taxon>Eukaryota</taxon>
        <taxon>Fungi</taxon>
        <taxon>Dikarya</taxon>
        <taxon>Ascomycota</taxon>
        <taxon>Pezizomycotina</taxon>
        <taxon>Sordariomycetes</taxon>
        <taxon>Xylariomycetidae</taxon>
        <taxon>Xylariales</taxon>
        <taxon>Xylariaceae</taxon>
        <taxon>Anthostomella</taxon>
    </lineage>
</organism>
<sequence>MVTPPRQSRLLSLPPAIRAQIYEYCAATYIIADVGSTPWPAAYAIPGQKYTDYPALLRTCKFIAREARSILYQDVRIRFISGFYWKCKSRASLAAVGTFAPLAIRNLFIELDVNYRAKPFVTDLVAIFKACKNIEYVDLHISPEFDRQRSYPAQRPGRSSMGAKGYEAFLLFLQTKPKLEMFVLRGSYSKPLAEFMRHGLEVEGIIGDSE</sequence>
<protein>
    <submittedName>
        <fullName evidence="1">Uu.00g135520.m01.CDS01</fullName>
    </submittedName>
</protein>
<keyword evidence="2" id="KW-1185">Reference proteome</keyword>
<dbReference type="Proteomes" id="UP001295740">
    <property type="component" value="Unassembled WGS sequence"/>
</dbReference>
<evidence type="ECO:0000313" key="2">
    <source>
        <dbReference type="Proteomes" id="UP001295740"/>
    </source>
</evidence>
<dbReference type="EMBL" id="CAUWAG010000012">
    <property type="protein sequence ID" value="CAJ2508526.1"/>
    <property type="molecule type" value="Genomic_DNA"/>
</dbReference>
<evidence type="ECO:0000313" key="1">
    <source>
        <dbReference type="EMBL" id="CAJ2508526.1"/>
    </source>
</evidence>
<comment type="caution">
    <text evidence="1">The sequence shown here is derived from an EMBL/GenBank/DDBJ whole genome shotgun (WGS) entry which is preliminary data.</text>
</comment>
<proteinExistence type="predicted"/>
<reference evidence="1" key="1">
    <citation type="submission" date="2023-10" db="EMBL/GenBank/DDBJ databases">
        <authorList>
            <person name="Hackl T."/>
        </authorList>
    </citation>
    <scope>NUCLEOTIDE SEQUENCE</scope>
</reference>
<name>A0AAI8VP66_9PEZI</name>
<dbReference type="AlphaFoldDB" id="A0AAI8VP66"/>
<accession>A0AAI8VP66</accession>